<reference evidence="1 2" key="1">
    <citation type="submission" date="2016-03" db="EMBL/GenBank/DDBJ databases">
        <title>Deep-sea bacteria in the southern Pacific.</title>
        <authorList>
            <person name="Tang K."/>
        </authorList>
    </citation>
    <scope>NUCLEOTIDE SEQUENCE [LARGE SCALE GENOMIC DNA]</scope>
    <source>
        <strain evidence="1 2">JLT2016</strain>
    </source>
</reference>
<dbReference type="STRING" id="1229727.Ga0080559_TMP4096"/>
<dbReference type="EMBL" id="CP014796">
    <property type="protein sequence ID" value="APX24892.1"/>
    <property type="molecule type" value="Genomic_DNA"/>
</dbReference>
<evidence type="ECO:0000313" key="2">
    <source>
        <dbReference type="Proteomes" id="UP000186559"/>
    </source>
</evidence>
<dbReference type="Proteomes" id="UP000186559">
    <property type="component" value="Chromosome"/>
</dbReference>
<accession>A0A1U7D9W1</accession>
<dbReference type="AlphaFoldDB" id="A0A1U7D9W1"/>
<proteinExistence type="predicted"/>
<dbReference type="KEGG" id="tpro:Ga0080559_TMP4096"/>
<evidence type="ECO:0000313" key="1">
    <source>
        <dbReference type="EMBL" id="APX24892.1"/>
    </source>
</evidence>
<protein>
    <submittedName>
        <fullName evidence="1">Uncharacterized protein</fullName>
    </submittedName>
</protein>
<keyword evidence="2" id="KW-1185">Reference proteome</keyword>
<gene>
    <name evidence="1" type="ORF">Ga0080559_TMP4096</name>
</gene>
<sequence length="94" mass="10283">MGAGFFTLNSVRRAVYWADPAHRDQAPEAWMTLGYIERSHRLPPRSLGPMLGIEHAGHQSLKQIAAARGQDLDSLLAEITAQLAALDPPPSDPR</sequence>
<organism evidence="1 2">
    <name type="scientific">Salipiger profundus</name>
    <dbReference type="NCBI Taxonomy" id="1229727"/>
    <lineage>
        <taxon>Bacteria</taxon>
        <taxon>Pseudomonadati</taxon>
        <taxon>Pseudomonadota</taxon>
        <taxon>Alphaproteobacteria</taxon>
        <taxon>Rhodobacterales</taxon>
        <taxon>Roseobacteraceae</taxon>
        <taxon>Salipiger</taxon>
    </lineage>
</organism>
<name>A0A1U7D9W1_9RHOB</name>